<dbReference type="RefSeq" id="WP_214358261.1">
    <property type="nucleotide sequence ID" value="NZ_JAFEJS010000005.1"/>
</dbReference>
<evidence type="ECO:0000313" key="4">
    <source>
        <dbReference type="Proteomes" id="UP000773064"/>
    </source>
</evidence>
<accession>A0ABS5UPY9</accession>
<dbReference type="EMBL" id="JAFEJS010000005">
    <property type="protein sequence ID" value="MBT1173002.1"/>
    <property type="molecule type" value="Genomic_DNA"/>
</dbReference>
<feature type="region of interest" description="Disordered" evidence="1">
    <location>
        <begin position="216"/>
        <end position="247"/>
    </location>
</feature>
<evidence type="ECO:0000256" key="1">
    <source>
        <dbReference type="SAM" id="MobiDB-lite"/>
    </source>
</evidence>
<protein>
    <recommendedName>
        <fullName evidence="5">Histidine kinase</fullName>
    </recommendedName>
</protein>
<feature type="transmembrane region" description="Helical" evidence="2">
    <location>
        <begin position="55"/>
        <end position="86"/>
    </location>
</feature>
<feature type="transmembrane region" description="Helical" evidence="2">
    <location>
        <begin position="120"/>
        <end position="138"/>
    </location>
</feature>
<keyword evidence="4" id="KW-1185">Reference proteome</keyword>
<sequence>MRNRLPVVCAAIAVCVVVEAVLRWPTVFHLSYLLMPLVASAALAALAVRPGSGAWLVAMVACVGLVSPFPMSYSFLVAMVPAVMIIWRDGRWAAVLAAGLAVTALLVDRRVLFGFGVSDSAVVAFAYLLCAILLAVVSRRQSERLHARERARRRREREHIAATLHDRATNDLANAVMRINTDLDSDEFGFDERQSAELRGIRDMIRHAMAATYQAIDTLDRPDDDGRAGTDGTETGEAPEHDDRARR</sequence>
<feature type="compositionally biased region" description="Basic and acidic residues" evidence="1">
    <location>
        <begin position="238"/>
        <end position="247"/>
    </location>
</feature>
<organism evidence="3 4">
    <name type="scientific">Bifidobacterium santillanense</name>
    <dbReference type="NCBI Taxonomy" id="2809028"/>
    <lineage>
        <taxon>Bacteria</taxon>
        <taxon>Bacillati</taxon>
        <taxon>Actinomycetota</taxon>
        <taxon>Actinomycetes</taxon>
        <taxon>Bifidobacteriales</taxon>
        <taxon>Bifidobacteriaceae</taxon>
        <taxon>Bifidobacterium</taxon>
    </lineage>
</organism>
<evidence type="ECO:0000256" key="2">
    <source>
        <dbReference type="SAM" id="Phobius"/>
    </source>
</evidence>
<comment type="caution">
    <text evidence="3">The sequence shown here is derived from an EMBL/GenBank/DDBJ whole genome shotgun (WGS) entry which is preliminary data.</text>
</comment>
<evidence type="ECO:0000313" key="3">
    <source>
        <dbReference type="EMBL" id="MBT1173002.1"/>
    </source>
</evidence>
<feature type="compositionally biased region" description="Basic and acidic residues" evidence="1">
    <location>
        <begin position="218"/>
        <end position="228"/>
    </location>
</feature>
<gene>
    <name evidence="3" type="ORF">JS528_06455</name>
</gene>
<keyword evidence="2" id="KW-1133">Transmembrane helix</keyword>
<evidence type="ECO:0008006" key="5">
    <source>
        <dbReference type="Google" id="ProtNLM"/>
    </source>
</evidence>
<feature type="transmembrane region" description="Helical" evidence="2">
    <location>
        <begin position="92"/>
        <end position="108"/>
    </location>
</feature>
<reference evidence="3 4" key="1">
    <citation type="journal article" date="2021" name="Environ. Microbiol.">
        <title>Genetic insights into the dark matter of the mammalian gut microbiota through targeted genome reconstruction.</title>
        <authorList>
            <person name="Lugli G.A."/>
            <person name="Alessandri G."/>
            <person name="Milani C."/>
            <person name="Viappiani A."/>
            <person name="Fontana F."/>
            <person name="Tarracchini C."/>
            <person name="Mancabelli L."/>
            <person name="Argentini C."/>
            <person name="Ruiz L."/>
            <person name="Margolles A."/>
            <person name="van Sinderen D."/>
            <person name="Turroni F."/>
            <person name="Ventura M."/>
        </authorList>
    </citation>
    <scope>NUCLEOTIDE SEQUENCE [LARGE SCALE GENOMIC DNA]</scope>
    <source>
        <strain evidence="3 4">MA2</strain>
    </source>
</reference>
<name>A0ABS5UPY9_9BIFI</name>
<keyword evidence="2" id="KW-0812">Transmembrane</keyword>
<proteinExistence type="predicted"/>
<keyword evidence="2" id="KW-0472">Membrane</keyword>
<dbReference type="Proteomes" id="UP000773064">
    <property type="component" value="Unassembled WGS sequence"/>
</dbReference>